<evidence type="ECO:0000256" key="4">
    <source>
        <dbReference type="HAMAP-Rule" id="MF_01813"/>
    </source>
</evidence>
<sequence>MEKPVTGDTLLEESFRRAGGKRSYVQRLFARIAGVYDLLNRLMSFGLDRRWRAFAARCLALGPGEVGLDLGAGTADLSIAVIRQAGPGARMIGMDITPEMLELGRRKLARLGLQDRIELRVGDAEHIDLPDNSVDGCCSAFMMRNVTDLRQTLREMLRVVRPGGRMVCLEISHPPGRVLGTLFHFYFYRIAPLFGAIIGKAAEEYRYLPRSLTHFPDAPALKAIMEEVGWSAVHFYRLSGGIVAVHVATKPAPANSAASETGASQA</sequence>
<dbReference type="GO" id="GO:0043770">
    <property type="term" value="F:demethylmenaquinone methyltransferase activity"/>
    <property type="evidence" value="ECO:0007669"/>
    <property type="project" value="UniProtKB-UniRule"/>
</dbReference>
<keyword evidence="3 4" id="KW-0949">S-adenosyl-L-methionine</keyword>
<dbReference type="HAMAP" id="MF_01813">
    <property type="entry name" value="MenG_UbiE_methyltr"/>
    <property type="match status" value="1"/>
</dbReference>
<dbReference type="SUPFAM" id="SSF53335">
    <property type="entry name" value="S-adenosyl-L-methionine-dependent methyltransferases"/>
    <property type="match status" value="1"/>
</dbReference>
<evidence type="ECO:0000256" key="3">
    <source>
        <dbReference type="ARBA" id="ARBA00022691"/>
    </source>
</evidence>
<evidence type="ECO:0000256" key="2">
    <source>
        <dbReference type="ARBA" id="ARBA00022679"/>
    </source>
</evidence>
<dbReference type="PROSITE" id="PS01184">
    <property type="entry name" value="UBIE_2"/>
    <property type="match status" value="1"/>
</dbReference>
<comment type="pathway">
    <text evidence="4">Quinol/quinone metabolism; menaquinone biosynthesis; menaquinol from 1,4-dihydroxy-2-naphthoate: step 2/2.</text>
</comment>
<dbReference type="GO" id="GO:0009234">
    <property type="term" value="P:menaquinone biosynthetic process"/>
    <property type="evidence" value="ECO:0007669"/>
    <property type="project" value="UniProtKB-UniRule"/>
</dbReference>
<protein>
    <recommendedName>
        <fullName evidence="4">Demethylmenaquinone methyltransferase</fullName>
        <ecNumber evidence="4">2.1.1.163</ecNumber>
    </recommendedName>
</protein>
<comment type="function">
    <text evidence="4">Methyltransferase required for the conversion of demethylmenaquinol (DMKH2) to menaquinol (MKH2).</text>
</comment>
<dbReference type="EMBL" id="AP019377">
    <property type="protein sequence ID" value="BBH93550.1"/>
    <property type="molecule type" value="Genomic_DNA"/>
</dbReference>
<dbReference type="Pfam" id="PF01209">
    <property type="entry name" value="Ubie_methyltran"/>
    <property type="match status" value="1"/>
</dbReference>
<comment type="catalytic activity">
    <reaction evidence="4">
        <text>a 2-demethylmenaquinol + S-adenosyl-L-methionine = a menaquinol + S-adenosyl-L-homocysteine + H(+)</text>
        <dbReference type="Rhea" id="RHEA:42640"/>
        <dbReference type="Rhea" id="RHEA-COMP:9539"/>
        <dbReference type="Rhea" id="RHEA-COMP:9563"/>
        <dbReference type="ChEBI" id="CHEBI:15378"/>
        <dbReference type="ChEBI" id="CHEBI:18151"/>
        <dbReference type="ChEBI" id="CHEBI:55437"/>
        <dbReference type="ChEBI" id="CHEBI:57856"/>
        <dbReference type="ChEBI" id="CHEBI:59789"/>
        <dbReference type="EC" id="2.1.1.163"/>
    </reaction>
</comment>
<dbReference type="EC" id="2.1.1.163" evidence="4"/>
<reference evidence="5" key="1">
    <citation type="submission" date="2018-12" db="EMBL/GenBank/DDBJ databases">
        <title>Novel natural products biosynthetic potential of the class Ktedonobacteria.</title>
        <authorList>
            <person name="Zheng Y."/>
            <person name="Saitou A."/>
            <person name="Wang C.M."/>
            <person name="Toyoda A."/>
            <person name="Minakuchi Y."/>
            <person name="Sekiguchi Y."/>
            <person name="Ueda K."/>
            <person name="Takano H."/>
            <person name="Sakai Y."/>
            <person name="Yokota A."/>
            <person name="Yabe S."/>
        </authorList>
    </citation>
    <scope>NUCLEOTIDE SEQUENCE</scope>
    <source>
        <strain evidence="5">A3-2</strain>
    </source>
</reference>
<comment type="caution">
    <text evidence="4">Lacks conserved residue(s) required for the propagation of feature annotation.</text>
</comment>
<dbReference type="InterPro" id="IPR023576">
    <property type="entry name" value="UbiE/COQ5_MeTrFase_CS"/>
</dbReference>
<dbReference type="UniPathway" id="UPA00079">
    <property type="reaction ID" value="UER00169"/>
</dbReference>
<name>A0A455T0V5_9CHLR</name>
<dbReference type="PANTHER" id="PTHR43591:SF24">
    <property type="entry name" value="2-METHOXY-6-POLYPRENYL-1,4-BENZOQUINOL METHYLASE, MITOCHONDRIAL"/>
    <property type="match status" value="1"/>
</dbReference>
<accession>A0A455T0V5</accession>
<comment type="similarity">
    <text evidence="4">Belongs to the class I-like SAM-binding methyltransferase superfamily. MenG/UbiE family.</text>
</comment>
<keyword evidence="2 4" id="KW-0808">Transferase</keyword>
<proteinExistence type="inferred from homology"/>
<dbReference type="CDD" id="cd02440">
    <property type="entry name" value="AdoMet_MTases"/>
    <property type="match status" value="1"/>
</dbReference>
<dbReference type="AlphaFoldDB" id="A0A455T0V5"/>
<evidence type="ECO:0000256" key="1">
    <source>
        <dbReference type="ARBA" id="ARBA00022603"/>
    </source>
</evidence>
<dbReference type="GO" id="GO:0032259">
    <property type="term" value="P:methylation"/>
    <property type="evidence" value="ECO:0007669"/>
    <property type="project" value="UniProtKB-KW"/>
</dbReference>
<feature type="binding site" evidence="4">
    <location>
        <position position="74"/>
    </location>
    <ligand>
        <name>S-adenosyl-L-methionine</name>
        <dbReference type="ChEBI" id="CHEBI:59789"/>
    </ligand>
</feature>
<dbReference type="InterPro" id="IPR004033">
    <property type="entry name" value="UbiE/COQ5_MeTrFase"/>
</dbReference>
<gene>
    <name evidence="4 5" type="primary">menG</name>
    <name evidence="5" type="ORF">KTA_17490</name>
</gene>
<dbReference type="InterPro" id="IPR029063">
    <property type="entry name" value="SAM-dependent_MTases_sf"/>
</dbReference>
<keyword evidence="1 4" id="KW-0489">Methyltransferase</keyword>
<dbReference type="PANTHER" id="PTHR43591">
    <property type="entry name" value="METHYLTRANSFERASE"/>
    <property type="match status" value="1"/>
</dbReference>
<evidence type="ECO:0000313" key="5">
    <source>
        <dbReference type="EMBL" id="BBH93550.1"/>
    </source>
</evidence>
<feature type="binding site" evidence="4">
    <location>
        <position position="95"/>
    </location>
    <ligand>
        <name>S-adenosyl-L-methionine</name>
        <dbReference type="ChEBI" id="CHEBI:59789"/>
    </ligand>
</feature>
<dbReference type="Gene3D" id="3.40.50.150">
    <property type="entry name" value="Vaccinia Virus protein VP39"/>
    <property type="match status" value="1"/>
</dbReference>
<organism evidence="5">
    <name type="scientific">Thermogemmatispora argillosa</name>
    <dbReference type="NCBI Taxonomy" id="2045280"/>
    <lineage>
        <taxon>Bacteria</taxon>
        <taxon>Bacillati</taxon>
        <taxon>Chloroflexota</taxon>
        <taxon>Ktedonobacteria</taxon>
        <taxon>Thermogemmatisporales</taxon>
        <taxon>Thermogemmatisporaceae</taxon>
        <taxon>Thermogemmatispora</taxon>
    </lineage>
</organism>
<dbReference type="PROSITE" id="PS51608">
    <property type="entry name" value="SAM_MT_UBIE"/>
    <property type="match status" value="1"/>
</dbReference>
<keyword evidence="4" id="KW-0474">Menaquinone biosynthesis</keyword>
<dbReference type="NCBIfam" id="TIGR01934">
    <property type="entry name" value="MenG_MenH_UbiE"/>
    <property type="match status" value="1"/>
</dbReference>
<feature type="binding site" evidence="4">
    <location>
        <begin position="123"/>
        <end position="124"/>
    </location>
    <ligand>
        <name>S-adenosyl-L-methionine</name>
        <dbReference type="ChEBI" id="CHEBI:59789"/>
    </ligand>
</feature>
<dbReference type="PROSITE" id="PS01183">
    <property type="entry name" value="UBIE_1"/>
    <property type="match status" value="1"/>
</dbReference>